<sequence>MEFQLPLGLPEPDPPVHRNGPNKSQLNFVPEPADPVPEFPPPNHHPRQPVRHPQPGQRQLRPYAEWPTPRPYWPLRRPQRPSALYGETFSHPFLRLSFSLLFSRNYGYHGYASRPW</sequence>
<evidence type="ECO:0000256" key="1">
    <source>
        <dbReference type="SAM" id="MobiDB-lite"/>
    </source>
</evidence>
<dbReference type="EMBL" id="HBUE01111712">
    <property type="protein sequence ID" value="CAG6489125.1"/>
    <property type="molecule type" value="Transcribed_RNA"/>
</dbReference>
<accession>A0A8D8C8L5</accession>
<feature type="compositionally biased region" description="Pro residues" evidence="1">
    <location>
        <begin position="32"/>
        <end position="43"/>
    </location>
</feature>
<organism evidence="2">
    <name type="scientific">Culex pipiens</name>
    <name type="common">House mosquito</name>
    <dbReference type="NCBI Taxonomy" id="7175"/>
    <lineage>
        <taxon>Eukaryota</taxon>
        <taxon>Metazoa</taxon>
        <taxon>Ecdysozoa</taxon>
        <taxon>Arthropoda</taxon>
        <taxon>Hexapoda</taxon>
        <taxon>Insecta</taxon>
        <taxon>Pterygota</taxon>
        <taxon>Neoptera</taxon>
        <taxon>Endopterygota</taxon>
        <taxon>Diptera</taxon>
        <taxon>Nematocera</taxon>
        <taxon>Culicoidea</taxon>
        <taxon>Culicidae</taxon>
        <taxon>Culicinae</taxon>
        <taxon>Culicini</taxon>
        <taxon>Culex</taxon>
        <taxon>Culex</taxon>
    </lineage>
</organism>
<evidence type="ECO:0000313" key="2">
    <source>
        <dbReference type="EMBL" id="CAG6489125.1"/>
    </source>
</evidence>
<protein>
    <submittedName>
        <fullName evidence="2">(northern house mosquito) hypothetical protein</fullName>
    </submittedName>
</protein>
<feature type="region of interest" description="Disordered" evidence="1">
    <location>
        <begin position="1"/>
        <end position="65"/>
    </location>
</feature>
<proteinExistence type="predicted"/>
<reference evidence="2" key="1">
    <citation type="submission" date="2021-05" db="EMBL/GenBank/DDBJ databases">
        <authorList>
            <person name="Alioto T."/>
            <person name="Alioto T."/>
            <person name="Gomez Garrido J."/>
        </authorList>
    </citation>
    <scope>NUCLEOTIDE SEQUENCE</scope>
</reference>
<dbReference type="AlphaFoldDB" id="A0A8D8C8L5"/>
<name>A0A8D8C8L5_CULPI</name>